<dbReference type="Pfam" id="PF03315">
    <property type="entry name" value="SDH_beta"/>
    <property type="match status" value="1"/>
</dbReference>
<dbReference type="PANTHER" id="PTHR30182:SF1">
    <property type="entry name" value="L-SERINE DEHYDRATASE 1"/>
    <property type="match status" value="1"/>
</dbReference>
<accession>A0ABU2GR68</accession>
<dbReference type="Pfam" id="PF03313">
    <property type="entry name" value="SDH_alpha"/>
    <property type="match status" value="1"/>
</dbReference>
<evidence type="ECO:0000256" key="5">
    <source>
        <dbReference type="ARBA" id="ARBA00022485"/>
    </source>
</evidence>
<comment type="catalytic activity">
    <reaction evidence="10 11">
        <text>L-serine = pyruvate + NH4(+)</text>
        <dbReference type="Rhea" id="RHEA:19169"/>
        <dbReference type="ChEBI" id="CHEBI:15361"/>
        <dbReference type="ChEBI" id="CHEBI:28938"/>
        <dbReference type="ChEBI" id="CHEBI:33384"/>
        <dbReference type="EC" id="4.3.1.17"/>
    </reaction>
</comment>
<dbReference type="Gene3D" id="3.30.1330.90">
    <property type="entry name" value="D-3-phosphoglycerate dehydrogenase, domain 3"/>
    <property type="match status" value="1"/>
</dbReference>
<comment type="pathway">
    <text evidence="2">Carbohydrate biosynthesis; gluconeogenesis.</text>
</comment>
<evidence type="ECO:0000256" key="11">
    <source>
        <dbReference type="RuleBase" id="RU366059"/>
    </source>
</evidence>
<dbReference type="InterPro" id="IPR029009">
    <property type="entry name" value="ASB_dom_sf"/>
</dbReference>
<protein>
    <recommendedName>
        <fullName evidence="11">L-serine dehydratase</fullName>
        <ecNumber evidence="11">4.3.1.17</ecNumber>
    </recommendedName>
</protein>
<organism evidence="14 15">
    <name type="scientific">Gordonia westfalica</name>
    <dbReference type="NCBI Taxonomy" id="158898"/>
    <lineage>
        <taxon>Bacteria</taxon>
        <taxon>Bacillati</taxon>
        <taxon>Actinomycetota</taxon>
        <taxon>Actinomycetes</taxon>
        <taxon>Mycobacteriales</taxon>
        <taxon>Gordoniaceae</taxon>
        <taxon>Gordonia</taxon>
    </lineage>
</organism>
<comment type="similarity">
    <text evidence="3 11">Belongs to the iron-sulfur dependent L-serine dehydratase family.</text>
</comment>
<proteinExistence type="inferred from homology"/>
<comment type="cofactor">
    <cofactor evidence="1 11">
        <name>[4Fe-4S] cluster</name>
        <dbReference type="ChEBI" id="CHEBI:49883"/>
    </cofactor>
</comment>
<dbReference type="SUPFAM" id="SSF143548">
    <property type="entry name" value="Serine metabolism enzymes domain"/>
    <property type="match status" value="1"/>
</dbReference>
<sequence>MVASDVRINDLFKIGIGPSSSHTVGPMVAASAFLTELTETEIVDTTQRLSVVLRGSLAATGEGHGTPGAVIAGLLGHIPATCDPAAVRNAWEAGRGTDTIPIAERRITLDPIVFEPREPHPLHPNAIDLTAFDEHGTAVLERTYLSVGGGFIETVGLPPSPTCEAEIPFTFNSFGELHRLCSETGLTIAELVAANEAAVGVDPGSAASEIWSAMNDCIESGLGPGPKTLPGGLGVRRRAPALAARVAEEDGFSAAVARIQLDAMAVNEENALGNRVVTAPTNGAAGIIPAVISHYVRSAPSAGRNGIVAMLLTATALGAIIKSNASISGAQVGCQGEVGSACAMAAGALCAALGGTVAQIGKAAEMGLEHHLGLTCDPIGGLVQVPCIERNAIAAVTAVQAATLTLQEDDHAHLVSFDAAVKTMRDVGADMHEKYKETSLGGLAVSLVEC</sequence>
<keyword evidence="5 11" id="KW-0004">4Fe-4S</keyword>
<feature type="domain" description="Serine dehydratase-like alpha subunit" evidence="12">
    <location>
        <begin position="183"/>
        <end position="444"/>
    </location>
</feature>
<evidence type="ECO:0000259" key="13">
    <source>
        <dbReference type="Pfam" id="PF03315"/>
    </source>
</evidence>
<evidence type="ECO:0000256" key="8">
    <source>
        <dbReference type="ARBA" id="ARBA00023014"/>
    </source>
</evidence>
<dbReference type="NCBIfam" id="TIGR00720">
    <property type="entry name" value="sda_mono"/>
    <property type="match status" value="1"/>
</dbReference>
<dbReference type="InterPro" id="IPR004644">
    <property type="entry name" value="Fe-S_L-Ser_mono"/>
</dbReference>
<feature type="domain" description="Serine dehydratase beta chain" evidence="13">
    <location>
        <begin position="9"/>
        <end position="154"/>
    </location>
</feature>
<keyword evidence="8 11" id="KW-0411">Iron-sulfur</keyword>
<reference evidence="14 15" key="1">
    <citation type="submission" date="2023-08" db="EMBL/GenBank/DDBJ databases">
        <title>Bioegradation of LLDPE and BLDPE plastic by marine bacteria from coast plastic debris.</title>
        <authorList>
            <person name="Rong Z."/>
        </authorList>
    </citation>
    <scope>NUCLEOTIDE SEQUENCE [LARGE SCALE GENOMIC DNA]</scope>
    <source>
        <strain evidence="14 15">Z-2</strain>
    </source>
</reference>
<evidence type="ECO:0000256" key="9">
    <source>
        <dbReference type="ARBA" id="ARBA00023239"/>
    </source>
</evidence>
<keyword evidence="6 11" id="KW-0479">Metal-binding</keyword>
<evidence type="ECO:0000256" key="7">
    <source>
        <dbReference type="ARBA" id="ARBA00023004"/>
    </source>
</evidence>
<evidence type="ECO:0000259" key="12">
    <source>
        <dbReference type="Pfam" id="PF03313"/>
    </source>
</evidence>
<dbReference type="EC" id="4.3.1.17" evidence="11"/>
<keyword evidence="7 11" id="KW-0408">Iron</keyword>
<dbReference type="InterPro" id="IPR005130">
    <property type="entry name" value="Ser_deHydtase-like_asu"/>
</dbReference>
<dbReference type="Proteomes" id="UP001265083">
    <property type="component" value="Unassembled WGS sequence"/>
</dbReference>
<evidence type="ECO:0000256" key="2">
    <source>
        <dbReference type="ARBA" id="ARBA00004742"/>
    </source>
</evidence>
<evidence type="ECO:0000256" key="4">
    <source>
        <dbReference type="ARBA" id="ARBA00022432"/>
    </source>
</evidence>
<keyword evidence="9 11" id="KW-0456">Lyase</keyword>
<dbReference type="RefSeq" id="WP_310949768.1">
    <property type="nucleotide sequence ID" value="NZ_JAVLUS010000004.1"/>
</dbReference>
<evidence type="ECO:0000256" key="10">
    <source>
        <dbReference type="ARBA" id="ARBA00049406"/>
    </source>
</evidence>
<keyword evidence="4 11" id="KW-0312">Gluconeogenesis</keyword>
<evidence type="ECO:0000313" key="15">
    <source>
        <dbReference type="Proteomes" id="UP001265083"/>
    </source>
</evidence>
<comment type="caution">
    <text evidence="14">The sequence shown here is derived from an EMBL/GenBank/DDBJ whole genome shotgun (WGS) entry which is preliminary data.</text>
</comment>
<evidence type="ECO:0000256" key="6">
    <source>
        <dbReference type="ARBA" id="ARBA00022723"/>
    </source>
</evidence>
<keyword evidence="15" id="KW-1185">Reference proteome</keyword>
<gene>
    <name evidence="14" type="ORF">RD149_06355</name>
</gene>
<dbReference type="PANTHER" id="PTHR30182">
    <property type="entry name" value="L-SERINE DEHYDRATASE"/>
    <property type="match status" value="1"/>
</dbReference>
<evidence type="ECO:0000313" key="14">
    <source>
        <dbReference type="EMBL" id="MDS1113385.1"/>
    </source>
</evidence>
<dbReference type="InterPro" id="IPR051318">
    <property type="entry name" value="Fe-S_L-Ser"/>
</dbReference>
<dbReference type="GO" id="GO:0003941">
    <property type="term" value="F:L-serine ammonia-lyase activity"/>
    <property type="evidence" value="ECO:0007669"/>
    <property type="project" value="UniProtKB-EC"/>
</dbReference>
<name>A0ABU2GR68_9ACTN</name>
<evidence type="ECO:0000256" key="3">
    <source>
        <dbReference type="ARBA" id="ARBA00008636"/>
    </source>
</evidence>
<dbReference type="InterPro" id="IPR005131">
    <property type="entry name" value="Ser_deHydtase_bsu"/>
</dbReference>
<evidence type="ECO:0000256" key="1">
    <source>
        <dbReference type="ARBA" id="ARBA00001966"/>
    </source>
</evidence>
<dbReference type="EMBL" id="JAVLUS010000004">
    <property type="protein sequence ID" value="MDS1113385.1"/>
    <property type="molecule type" value="Genomic_DNA"/>
</dbReference>